<reference evidence="1" key="1">
    <citation type="submission" date="2019-08" db="EMBL/GenBank/DDBJ databases">
        <authorList>
            <person name="Kucharzyk K."/>
            <person name="Murdoch R.W."/>
            <person name="Higgins S."/>
            <person name="Loffler F."/>
        </authorList>
    </citation>
    <scope>NUCLEOTIDE SEQUENCE</scope>
</reference>
<evidence type="ECO:0000313" key="1">
    <source>
        <dbReference type="EMBL" id="MPM56131.1"/>
    </source>
</evidence>
<dbReference type="InterPro" id="IPR025374">
    <property type="entry name" value="DUF4364"/>
</dbReference>
<dbReference type="AlphaFoldDB" id="A0A645AV07"/>
<gene>
    <name evidence="1" type="ORF">SDC9_102931</name>
</gene>
<name>A0A645AV07_9ZZZZ</name>
<comment type="caution">
    <text evidence="1">The sequence shown here is derived from an EMBL/GenBank/DDBJ whole genome shotgun (WGS) entry which is preliminary data.</text>
</comment>
<evidence type="ECO:0008006" key="2">
    <source>
        <dbReference type="Google" id="ProtNLM"/>
    </source>
</evidence>
<dbReference type="EMBL" id="VSSQ01015599">
    <property type="protein sequence ID" value="MPM56131.1"/>
    <property type="molecule type" value="Genomic_DNA"/>
</dbReference>
<protein>
    <recommendedName>
        <fullName evidence="2">DUF4364 domain-containing protein</fullName>
    </recommendedName>
</protein>
<dbReference type="Pfam" id="PF14277">
    <property type="entry name" value="DUF4364"/>
    <property type="match status" value="1"/>
</dbReference>
<organism evidence="1">
    <name type="scientific">bioreactor metagenome</name>
    <dbReference type="NCBI Taxonomy" id="1076179"/>
    <lineage>
        <taxon>unclassified sequences</taxon>
        <taxon>metagenomes</taxon>
        <taxon>ecological metagenomes</taxon>
    </lineage>
</organism>
<accession>A0A645AV07</accession>
<proteinExistence type="predicted"/>
<sequence>MQDNRNIAENKILILYALVNARYAMTKHDLSMIMLDNLLMSYYNFQDSIYGLKDGRFILLDKDGLDEYVEITDSGRSMLELFSSNLDVHKRSMIDVYMEEMTNELIEKNTIHASYSPVEDGRCLVEIHAKEGRRMIFNLGIEVPSQEDAEYICDNWKRNPEVIYYQFLNLLTANRDTETSPSREE</sequence>